<dbReference type="PROSITE" id="PS50102">
    <property type="entry name" value="RRM"/>
    <property type="match status" value="1"/>
</dbReference>
<dbReference type="EMBL" id="FO082057">
    <property type="protein sequence ID" value="CCE78030.1"/>
    <property type="molecule type" value="Genomic_DNA"/>
</dbReference>
<dbReference type="HOGENOM" id="CLU_042558_0_0_1"/>
<dbReference type="STRING" id="559304.G8YR43"/>
<dbReference type="SMART" id="SM00360">
    <property type="entry name" value="RRM"/>
    <property type="match status" value="2"/>
</dbReference>
<proteinExistence type="inferred from homology"/>
<dbReference type="OMA" id="PENEHTQ"/>
<sequence length="498" mass="54876">MAEVVPQSPFFDVTNDFKKRPRVYIKNLHFGTAEDELEEFLSKYDPVNVLIPSYTVRFSRAYKHRPFGIAYAEFKTIEDASKVVKELNGASFKNRPIYVKLHAPFKPKGKPIFGFRRRSSEEAKPNSANTANSSQSTKGRKWPHRNKDVSQEGKENVNSGDTQSPASYSDEQTGDKPANQAHASFSPVTIQVNSEVISSSETPENEHTQASNSAENDESKATLEGAKGGLKSSEIEQSESEATPVSKDTIFLGKVHSKITDQEVREFFEGYQPTQIFIFKGAKRSRRGSLSFRQRTVSVLVTISNENDLSNAIDALKKKKLKGKYVLLEPAYLHKVEEVVEAAKRSTNVAGNAQTAAVADQHGPKEGVNDTLENAQAPKDVSNSESVSADEMNNVEKVQNHDNFVEEKSETEVSKEDGQEQLTSPEQLEKKPETKEAEYEDSGNGTHLEVPKNVSSPGIFAGDDAAKTSPADIIPPKFAISEAVPSTEISTDFSSSQH</sequence>
<evidence type="ECO:0000256" key="1">
    <source>
        <dbReference type="ARBA" id="ARBA00003119"/>
    </source>
</evidence>
<protein>
    <recommendedName>
        <fullName evidence="4">Regulator of rDNA transcription protein 5</fullName>
    </recommendedName>
</protein>
<dbReference type="PANTHER" id="PTHR48039">
    <property type="entry name" value="RNA-BINDING MOTIF PROTEIN 14B"/>
    <property type="match status" value="1"/>
</dbReference>
<evidence type="ECO:0000256" key="3">
    <source>
        <dbReference type="ARBA" id="ARBA00006567"/>
    </source>
</evidence>
<keyword evidence="6 8" id="KW-0694">RNA-binding</keyword>
<evidence type="ECO:0000256" key="2">
    <source>
        <dbReference type="ARBA" id="ARBA00004123"/>
    </source>
</evidence>
<feature type="compositionally biased region" description="Low complexity" evidence="9">
    <location>
        <begin position="126"/>
        <end position="137"/>
    </location>
</feature>
<dbReference type="Gene3D" id="3.30.70.330">
    <property type="match status" value="2"/>
</dbReference>
<organism evidence="11 12">
    <name type="scientific">Pichia sorbitophila (strain ATCC MYA-4447 / BCRC 22081 / CBS 7064 / NBRC 10061 / NRRL Y-12695)</name>
    <name type="common">Hybrid yeast</name>
    <dbReference type="NCBI Taxonomy" id="559304"/>
    <lineage>
        <taxon>Eukaryota</taxon>
        <taxon>Fungi</taxon>
        <taxon>Dikarya</taxon>
        <taxon>Ascomycota</taxon>
        <taxon>Saccharomycotina</taxon>
        <taxon>Pichiomycetes</taxon>
        <taxon>Debaryomycetaceae</taxon>
        <taxon>Millerozyma</taxon>
    </lineage>
</organism>
<comment type="subcellular location">
    <subcellularLocation>
        <location evidence="2">Nucleus</location>
    </subcellularLocation>
</comment>
<feature type="compositionally biased region" description="Basic and acidic residues" evidence="9">
    <location>
        <begin position="145"/>
        <end position="155"/>
    </location>
</feature>
<dbReference type="CDD" id="cd12409">
    <property type="entry name" value="RRM1_RRT5"/>
    <property type="match status" value="1"/>
</dbReference>
<dbReference type="InterPro" id="IPR034244">
    <property type="entry name" value="Rrt5_RRM1"/>
</dbReference>
<feature type="region of interest" description="Disordered" evidence="9">
    <location>
        <begin position="353"/>
        <end position="473"/>
    </location>
</feature>
<feature type="compositionally biased region" description="Polar residues" evidence="9">
    <location>
        <begin position="156"/>
        <end position="171"/>
    </location>
</feature>
<feature type="compositionally biased region" description="Basic and acidic residues" evidence="9">
    <location>
        <begin position="427"/>
        <end position="437"/>
    </location>
</feature>
<dbReference type="GO" id="GO:0003729">
    <property type="term" value="F:mRNA binding"/>
    <property type="evidence" value="ECO:0007669"/>
    <property type="project" value="TreeGrafter"/>
</dbReference>
<evidence type="ECO:0000256" key="5">
    <source>
        <dbReference type="ARBA" id="ARBA00022737"/>
    </source>
</evidence>
<dbReference type="InterPro" id="IPR000504">
    <property type="entry name" value="RRM_dom"/>
</dbReference>
<gene>
    <name evidence="11" type="primary">Piso0_000643</name>
    <name evidence="11" type="ORF">GNLVRS01_PISO0C00882g</name>
</gene>
<dbReference type="eggNOG" id="ENOG502RZDM">
    <property type="taxonomic scope" value="Eukaryota"/>
</dbReference>
<keyword evidence="5" id="KW-0677">Repeat</keyword>
<dbReference type="PANTHER" id="PTHR48039:SF5">
    <property type="entry name" value="RNA-BINDING PROTEIN 28"/>
    <property type="match status" value="1"/>
</dbReference>
<dbReference type="OrthoDB" id="439808at2759"/>
<dbReference type="SUPFAM" id="SSF54928">
    <property type="entry name" value="RNA-binding domain, RBD"/>
    <property type="match status" value="1"/>
</dbReference>
<dbReference type="FunCoup" id="G8YR43">
    <property type="interactions" value="282"/>
</dbReference>
<keyword evidence="7" id="KW-0539">Nucleus</keyword>
<name>G8YR43_PICSO</name>
<evidence type="ECO:0000256" key="9">
    <source>
        <dbReference type="SAM" id="MobiDB-lite"/>
    </source>
</evidence>
<comment type="function">
    <text evidence="1">May be involved in the modulation of rDNA transcription.</text>
</comment>
<dbReference type="GO" id="GO:0005634">
    <property type="term" value="C:nucleus"/>
    <property type="evidence" value="ECO:0007669"/>
    <property type="project" value="UniProtKB-SubCell"/>
</dbReference>
<dbReference type="InterPro" id="IPR051945">
    <property type="entry name" value="RRM_MRD1_RNA_proc_ribogen"/>
</dbReference>
<dbReference type="Proteomes" id="UP000005222">
    <property type="component" value="Chromosome C"/>
</dbReference>
<feature type="region of interest" description="Disordered" evidence="9">
    <location>
        <begin position="195"/>
        <end position="245"/>
    </location>
</feature>
<dbReference type="AlphaFoldDB" id="G8YR43"/>
<evidence type="ECO:0000259" key="10">
    <source>
        <dbReference type="PROSITE" id="PS50102"/>
    </source>
</evidence>
<feature type="region of interest" description="Disordered" evidence="9">
    <location>
        <begin position="110"/>
        <end position="181"/>
    </location>
</feature>
<dbReference type="InterPro" id="IPR035979">
    <property type="entry name" value="RBD_domain_sf"/>
</dbReference>
<feature type="compositionally biased region" description="Polar residues" evidence="9">
    <location>
        <begin position="195"/>
        <end position="214"/>
    </location>
</feature>
<evidence type="ECO:0000256" key="7">
    <source>
        <dbReference type="ARBA" id="ARBA00023242"/>
    </source>
</evidence>
<evidence type="ECO:0000313" key="11">
    <source>
        <dbReference type="EMBL" id="CCE78030.1"/>
    </source>
</evidence>
<reference evidence="11 12" key="1">
    <citation type="journal article" date="2012" name="G3 (Bethesda)">
        <title>Pichia sorbitophila, an interspecies yeast hybrid reveals early steps of genome resolution following polyploidization.</title>
        <authorList>
            <person name="Leh Louis V."/>
            <person name="Despons L."/>
            <person name="Friedrich A."/>
            <person name="Martin T."/>
            <person name="Durrens P."/>
            <person name="Casaregola S."/>
            <person name="Neuveglise C."/>
            <person name="Fairhead C."/>
            <person name="Marck C."/>
            <person name="Cruz J.A."/>
            <person name="Straub M.L."/>
            <person name="Kugler V."/>
            <person name="Sacerdot C."/>
            <person name="Uzunov Z."/>
            <person name="Thierry A."/>
            <person name="Weiss S."/>
            <person name="Bleykasten C."/>
            <person name="De Montigny J."/>
            <person name="Jacques N."/>
            <person name="Jung P."/>
            <person name="Lemaire M."/>
            <person name="Mallet S."/>
            <person name="Morel G."/>
            <person name="Richard G.F."/>
            <person name="Sarkar A."/>
            <person name="Savel G."/>
            <person name="Schacherer J."/>
            <person name="Seret M.L."/>
            <person name="Talla E."/>
            <person name="Samson G."/>
            <person name="Jubin C."/>
            <person name="Poulain J."/>
            <person name="Vacherie B."/>
            <person name="Barbe V."/>
            <person name="Pelletier E."/>
            <person name="Sherman D.J."/>
            <person name="Westhof E."/>
            <person name="Weissenbach J."/>
            <person name="Baret P.V."/>
            <person name="Wincker P."/>
            <person name="Gaillardin C."/>
            <person name="Dujon B."/>
            <person name="Souciet J.L."/>
        </authorList>
    </citation>
    <scope>NUCLEOTIDE SEQUENCE [LARGE SCALE GENOMIC DNA]</scope>
    <source>
        <strain evidence="12">ATCC MYA-4447 / BCRC 22081 / CBS 7064 / NBRC 10061 / NRRL Y-12695</strain>
    </source>
</reference>
<evidence type="ECO:0000256" key="8">
    <source>
        <dbReference type="PROSITE-ProRule" id="PRU00176"/>
    </source>
</evidence>
<feature type="domain" description="RRM" evidence="10">
    <location>
        <begin position="21"/>
        <end position="104"/>
    </location>
</feature>
<evidence type="ECO:0000256" key="6">
    <source>
        <dbReference type="ARBA" id="ARBA00022884"/>
    </source>
</evidence>
<dbReference type="InParanoid" id="G8YR43"/>
<keyword evidence="12" id="KW-1185">Reference proteome</keyword>
<dbReference type="Pfam" id="PF00076">
    <property type="entry name" value="RRM_1"/>
    <property type="match status" value="1"/>
</dbReference>
<comment type="similarity">
    <text evidence="3">Belongs to the RRT5 family.</text>
</comment>
<accession>G8YR43</accession>
<feature type="compositionally biased region" description="Basic and acidic residues" evidence="9">
    <location>
        <begin position="398"/>
        <end position="418"/>
    </location>
</feature>
<evidence type="ECO:0000256" key="4">
    <source>
        <dbReference type="ARBA" id="ARBA00015811"/>
    </source>
</evidence>
<evidence type="ECO:0000313" key="12">
    <source>
        <dbReference type="Proteomes" id="UP000005222"/>
    </source>
</evidence>
<dbReference type="InterPro" id="IPR012677">
    <property type="entry name" value="Nucleotide-bd_a/b_plait_sf"/>
</dbReference>